<evidence type="ECO:0008006" key="3">
    <source>
        <dbReference type="Google" id="ProtNLM"/>
    </source>
</evidence>
<dbReference type="InterPro" id="IPR018534">
    <property type="entry name" value="Tet_reg_excision_RteC"/>
</dbReference>
<dbReference type="EMBL" id="RDOJ01000019">
    <property type="protein sequence ID" value="RLZ07158.1"/>
    <property type="molecule type" value="Genomic_DNA"/>
</dbReference>
<comment type="caution">
    <text evidence="1">The sequence shown here is derived from an EMBL/GenBank/DDBJ whole genome shotgun (WGS) entry which is preliminary data.</text>
</comment>
<keyword evidence="2" id="KW-1185">Reference proteome</keyword>
<sequence>MQSPLLEMYYQFEEEITKIEMTDIDINKKAYQAINISIKYLNLLEEQLLINKFHSKQSEIEYFKFFYPKYFNVHYYYTTIYNLENEKYQKCLTKEQEIEFYNKFKEKLKYINDANLDVLKLFKPEPGNIDKKLFLRKNYKWRRKNFTNFISESFVFNTVSNVVGKHKAIKKLIIYSDNKIHELSNCRPPTTYQLKWTASKVLLMELIYSLYLIGFINQGKVELTELVLFFETNFDIELNNHNNIIQDIKMRKINKFKLLDQLKEVLSNKLDT</sequence>
<proteinExistence type="predicted"/>
<accession>A0A3L9M2M5</accession>
<gene>
    <name evidence="1" type="ORF">EAH69_11965</name>
</gene>
<evidence type="ECO:0000313" key="1">
    <source>
        <dbReference type="EMBL" id="RLZ07158.1"/>
    </source>
</evidence>
<reference evidence="1 2" key="1">
    <citation type="submission" date="2018-10" db="EMBL/GenBank/DDBJ databases">
        <authorList>
            <person name="Chen X."/>
        </authorList>
    </citation>
    <scope>NUCLEOTIDE SEQUENCE [LARGE SCALE GENOMIC DNA]</scope>
    <source>
        <strain evidence="1 2">YIM 102668</strain>
    </source>
</reference>
<dbReference type="Proteomes" id="UP000275348">
    <property type="component" value="Unassembled WGS sequence"/>
</dbReference>
<evidence type="ECO:0000313" key="2">
    <source>
        <dbReference type="Proteomes" id="UP000275348"/>
    </source>
</evidence>
<dbReference type="RefSeq" id="WP_121935443.1">
    <property type="nucleotide sequence ID" value="NZ_RDOJ01000019.1"/>
</dbReference>
<organism evidence="1 2">
    <name type="scientific">Faecalibacter macacae</name>
    <dbReference type="NCBI Taxonomy" id="1859289"/>
    <lineage>
        <taxon>Bacteria</taxon>
        <taxon>Pseudomonadati</taxon>
        <taxon>Bacteroidota</taxon>
        <taxon>Flavobacteriia</taxon>
        <taxon>Flavobacteriales</taxon>
        <taxon>Weeksellaceae</taxon>
        <taxon>Faecalibacter</taxon>
    </lineage>
</organism>
<protein>
    <recommendedName>
        <fullName evidence="3">Tetracycline regulation of excision, RteC</fullName>
    </recommendedName>
</protein>
<dbReference type="Pfam" id="PF09357">
    <property type="entry name" value="RteC"/>
    <property type="match status" value="1"/>
</dbReference>
<name>A0A3L9M2M5_9FLAO</name>
<dbReference type="OrthoDB" id="790983at2"/>
<dbReference type="AlphaFoldDB" id="A0A3L9M2M5"/>